<dbReference type="EMBL" id="PDJJ01000001">
    <property type="protein sequence ID" value="PFG44152.1"/>
    <property type="molecule type" value="Genomic_DNA"/>
</dbReference>
<sequence length="81" mass="9025">MRHRFVSYVAYVDGVRQVRTVARDQRSARTAAGPIVPRAPRVALWDVPSQREGRARGLEPADVVAEHVGPRALPTFSSFTR</sequence>
<evidence type="ECO:0000313" key="2">
    <source>
        <dbReference type="Proteomes" id="UP000224130"/>
    </source>
</evidence>
<dbReference type="Proteomes" id="UP000224130">
    <property type="component" value="Unassembled WGS sequence"/>
</dbReference>
<name>A0A2A9F0S2_9MICO</name>
<dbReference type="AlphaFoldDB" id="A0A2A9F0S2"/>
<dbReference type="RefSeq" id="WP_141538697.1">
    <property type="nucleotide sequence ID" value="NZ_PDJJ01000001.1"/>
</dbReference>
<keyword evidence="2" id="KW-1185">Reference proteome</keyword>
<comment type="caution">
    <text evidence="1">The sequence shown here is derived from an EMBL/GenBank/DDBJ whole genome shotgun (WGS) entry which is preliminary data.</text>
</comment>
<protein>
    <submittedName>
        <fullName evidence="1">Uncharacterized protein</fullName>
    </submittedName>
</protein>
<proteinExistence type="predicted"/>
<reference evidence="1 2" key="1">
    <citation type="submission" date="2017-10" db="EMBL/GenBank/DDBJ databases">
        <title>Sequencing the genomes of 1000 actinobacteria strains.</title>
        <authorList>
            <person name="Klenk H.-P."/>
        </authorList>
    </citation>
    <scope>NUCLEOTIDE SEQUENCE [LARGE SCALE GENOMIC DNA]</scope>
    <source>
        <strain evidence="1 2">DSM 21863</strain>
    </source>
</reference>
<organism evidence="1 2">
    <name type="scientific">Isoptericola jiangsuensis</name>
    <dbReference type="NCBI Taxonomy" id="548579"/>
    <lineage>
        <taxon>Bacteria</taxon>
        <taxon>Bacillati</taxon>
        <taxon>Actinomycetota</taxon>
        <taxon>Actinomycetes</taxon>
        <taxon>Micrococcales</taxon>
        <taxon>Promicromonosporaceae</taxon>
        <taxon>Isoptericola</taxon>
    </lineage>
</organism>
<gene>
    <name evidence="1" type="ORF">ATJ88_2870</name>
</gene>
<accession>A0A2A9F0S2</accession>
<evidence type="ECO:0000313" key="1">
    <source>
        <dbReference type="EMBL" id="PFG44152.1"/>
    </source>
</evidence>